<evidence type="ECO:0000313" key="3">
    <source>
        <dbReference type="Proteomes" id="UP001148786"/>
    </source>
</evidence>
<protein>
    <submittedName>
        <fullName evidence="2">Uncharacterized protein</fullName>
    </submittedName>
</protein>
<feature type="region of interest" description="Disordered" evidence="1">
    <location>
        <begin position="85"/>
        <end position="228"/>
    </location>
</feature>
<sequence length="392" mass="42590">MLLVHKPHSALLPSPVPFTHRRHPSAPVVVQPTRTPGLLTLSKPVRPSPSRQLPSQQRQNARPIPKAPKPMPVVRAQLLTPAAEITDKQKPVAAAHPATPSPHPRGRSQAKNPKDKVQLPRSASHSSIRGKHGRQPSPPITTAEQLLPLPSQAEVPTFPPIKSNNHFDPFLDNSSANSTPPSPTVGPKPTRRTQVALSKAIPVPAPRIQTSNLSRSDPLPSHLNQRPPAHPQALFNHFGFPYMRRYGRNCPAGLAYHPASHSSAPIRQRTLYRTNLGSLSRRKGHRKHRRAPSEGVFNMSSDEEVSSGPGGVVLNADVRTLFPFRTPAPIPKVSQSPFVTPNHSSGRLFPSRESSPSYGSLPSESTLAGNKFASSMFQNSPSPDELPDPLCL</sequence>
<dbReference type="EMBL" id="JANKHO010001818">
    <property type="protein sequence ID" value="KAJ3498107.1"/>
    <property type="molecule type" value="Genomic_DNA"/>
</dbReference>
<organism evidence="2 3">
    <name type="scientific">Agrocybe chaxingu</name>
    <dbReference type="NCBI Taxonomy" id="84603"/>
    <lineage>
        <taxon>Eukaryota</taxon>
        <taxon>Fungi</taxon>
        <taxon>Dikarya</taxon>
        <taxon>Basidiomycota</taxon>
        <taxon>Agaricomycotina</taxon>
        <taxon>Agaricomycetes</taxon>
        <taxon>Agaricomycetidae</taxon>
        <taxon>Agaricales</taxon>
        <taxon>Agaricineae</taxon>
        <taxon>Strophariaceae</taxon>
        <taxon>Agrocybe</taxon>
    </lineage>
</organism>
<dbReference type="Proteomes" id="UP001148786">
    <property type="component" value="Unassembled WGS sequence"/>
</dbReference>
<feature type="compositionally biased region" description="Low complexity" evidence="1">
    <location>
        <begin position="48"/>
        <end position="59"/>
    </location>
</feature>
<name>A0A9W8JUI0_9AGAR</name>
<accession>A0A9W8JUI0</accession>
<keyword evidence="3" id="KW-1185">Reference proteome</keyword>
<feature type="compositionally biased region" description="Polar residues" evidence="1">
    <location>
        <begin position="366"/>
        <end position="382"/>
    </location>
</feature>
<dbReference type="AlphaFoldDB" id="A0A9W8JUI0"/>
<feature type="compositionally biased region" description="Low complexity" evidence="1">
    <location>
        <begin position="351"/>
        <end position="365"/>
    </location>
</feature>
<feature type="compositionally biased region" description="Polar residues" evidence="1">
    <location>
        <begin position="333"/>
        <end position="345"/>
    </location>
</feature>
<evidence type="ECO:0000313" key="2">
    <source>
        <dbReference type="EMBL" id="KAJ3498107.1"/>
    </source>
</evidence>
<comment type="caution">
    <text evidence="2">The sequence shown here is derived from an EMBL/GenBank/DDBJ whole genome shotgun (WGS) entry which is preliminary data.</text>
</comment>
<gene>
    <name evidence="2" type="ORF">NLJ89_g10263</name>
</gene>
<proteinExistence type="predicted"/>
<feature type="region of interest" description="Disordered" evidence="1">
    <location>
        <begin position="332"/>
        <end position="392"/>
    </location>
</feature>
<feature type="region of interest" description="Disordered" evidence="1">
    <location>
        <begin position="1"/>
        <end position="71"/>
    </location>
</feature>
<reference evidence="2" key="1">
    <citation type="submission" date="2022-07" db="EMBL/GenBank/DDBJ databases">
        <title>Genome Sequence of Agrocybe chaxingu.</title>
        <authorList>
            <person name="Buettner E."/>
        </authorList>
    </citation>
    <scope>NUCLEOTIDE SEQUENCE</scope>
    <source>
        <strain evidence="2">MP-N11</strain>
    </source>
</reference>
<dbReference type="OrthoDB" id="3226344at2759"/>
<evidence type="ECO:0000256" key="1">
    <source>
        <dbReference type="SAM" id="MobiDB-lite"/>
    </source>
</evidence>